<dbReference type="GO" id="GO:0016887">
    <property type="term" value="F:ATP hydrolysis activity"/>
    <property type="evidence" value="ECO:0007669"/>
    <property type="project" value="InterPro"/>
</dbReference>
<dbReference type="EMBL" id="LPVJ01000009">
    <property type="protein sequence ID" value="KUO96730.1"/>
    <property type="molecule type" value="Genomic_DNA"/>
</dbReference>
<comment type="similarity">
    <text evidence="1">Belongs to the GSP E family.</text>
</comment>
<evidence type="ECO:0000259" key="2">
    <source>
        <dbReference type="PROSITE" id="PS00662"/>
    </source>
</evidence>
<dbReference type="GO" id="GO:0005524">
    <property type="term" value="F:ATP binding"/>
    <property type="evidence" value="ECO:0007669"/>
    <property type="project" value="InterPro"/>
</dbReference>
<dbReference type="InterPro" id="IPR006321">
    <property type="entry name" value="PilT/PilU"/>
</dbReference>
<dbReference type="InterPro" id="IPR003593">
    <property type="entry name" value="AAA+_ATPase"/>
</dbReference>
<keyword evidence="4" id="KW-1185">Reference proteome</keyword>
<dbReference type="Gene3D" id="3.40.50.300">
    <property type="entry name" value="P-loop containing nucleotide triphosphate hydrolases"/>
    <property type="match status" value="1"/>
</dbReference>
<organism evidence="3 4">
    <name type="scientific">Ferroacidibacillus organovorans</name>
    <dbReference type="NCBI Taxonomy" id="1765683"/>
    <lineage>
        <taxon>Bacteria</taxon>
        <taxon>Bacillati</taxon>
        <taxon>Bacillota</taxon>
        <taxon>Bacilli</taxon>
        <taxon>Bacillales</taxon>
        <taxon>Alicyclobacillaceae</taxon>
        <taxon>Ferroacidibacillus</taxon>
    </lineage>
</organism>
<protein>
    <submittedName>
        <fullName evidence="3">Type IV pili twitching motility protein PilT</fullName>
    </submittedName>
</protein>
<name>A0A101XSI2_9BACL</name>
<dbReference type="OrthoDB" id="9808272at2"/>
<dbReference type="CDD" id="cd01131">
    <property type="entry name" value="PilT"/>
    <property type="match status" value="1"/>
</dbReference>
<proteinExistence type="inferred from homology"/>
<dbReference type="InterPro" id="IPR027417">
    <property type="entry name" value="P-loop_NTPase"/>
</dbReference>
<dbReference type="PROSITE" id="PS00662">
    <property type="entry name" value="T2SP_E"/>
    <property type="match status" value="1"/>
</dbReference>
<evidence type="ECO:0000313" key="3">
    <source>
        <dbReference type="EMBL" id="KUO96730.1"/>
    </source>
</evidence>
<dbReference type="RefSeq" id="WP_067712439.1">
    <property type="nucleotide sequence ID" value="NZ_LPVJ01000009.1"/>
</dbReference>
<gene>
    <name evidence="3" type="ORF">ATW55_07875</name>
</gene>
<dbReference type="AlphaFoldDB" id="A0A101XSI2"/>
<dbReference type="PANTHER" id="PTHR30486">
    <property type="entry name" value="TWITCHING MOTILITY PROTEIN PILT"/>
    <property type="match status" value="1"/>
</dbReference>
<dbReference type="Pfam" id="PF00437">
    <property type="entry name" value="T2SSE"/>
    <property type="match status" value="1"/>
</dbReference>
<dbReference type="InterPro" id="IPR050921">
    <property type="entry name" value="T4SS_GSP_E_ATPase"/>
</dbReference>
<dbReference type="SUPFAM" id="SSF52540">
    <property type="entry name" value="P-loop containing nucleoside triphosphate hydrolases"/>
    <property type="match status" value="1"/>
</dbReference>
<dbReference type="NCBIfam" id="TIGR01420">
    <property type="entry name" value="pilT_fam"/>
    <property type="match status" value="1"/>
</dbReference>
<evidence type="ECO:0000256" key="1">
    <source>
        <dbReference type="ARBA" id="ARBA00006611"/>
    </source>
</evidence>
<accession>A0A101XSI2</accession>
<dbReference type="PANTHER" id="PTHR30486:SF16">
    <property type="entry name" value="TWITCHING MOTILITY PROTEIN PILT"/>
    <property type="match status" value="1"/>
</dbReference>
<dbReference type="InterPro" id="IPR001482">
    <property type="entry name" value="T2SS/T4SS_dom"/>
</dbReference>
<dbReference type="SMART" id="SM00382">
    <property type="entry name" value="AAA"/>
    <property type="match status" value="1"/>
</dbReference>
<reference evidence="3 4" key="1">
    <citation type="submission" date="2015-12" db="EMBL/GenBank/DDBJ databases">
        <title>Draft genome sequence of Acidibacillus ferrooxidans ITV001, isolated from a chalcopyrite acid mine drainage site in Brazil.</title>
        <authorList>
            <person name="Dall'Agnol H."/>
            <person name="Nancucheo I."/>
            <person name="Johnson B."/>
            <person name="Oliveira R."/>
            <person name="Leite L."/>
            <person name="Pylro V."/>
            <person name="Nunes G.L."/>
            <person name="Tzotzos G."/>
            <person name="Fernandes G.R."/>
            <person name="Dutra J."/>
            <person name="Orellana S.C."/>
            <person name="Oliveira G."/>
        </authorList>
    </citation>
    <scope>NUCLEOTIDE SEQUENCE [LARGE SCALE GENOMIC DNA]</scope>
    <source>
        <strain evidence="4">ITV01</strain>
    </source>
</reference>
<evidence type="ECO:0000313" key="4">
    <source>
        <dbReference type="Proteomes" id="UP000053557"/>
    </source>
</evidence>
<comment type="caution">
    <text evidence="3">The sequence shown here is derived from an EMBL/GenBank/DDBJ whole genome shotgun (WGS) entry which is preliminary data.</text>
</comment>
<sequence length="341" mass="38231">MKDIRDIFREAHARTASDVHISVNAAPVFRIHGELVAEGDKLSPQDTETMARTLLNEIQWDMFQTRGDFDFSYSLTNVSRFRVNVYRQRSCISIAARIIPTVVPTLDELRMPSVIKSLTMKHHGLILVTGPTGSGKSTTLAAMIDHINKTQRKHVITLEDPIEYLHRHNLSMIDQREMGSDSRDFSSGLRAALRQDPDVILVGEMRDLETIRTAITASETGHLVLATLHTSDAVQTMDRIIDSFAAGQQMQVRAQLSAVLIGVISQRLFPMREGKGRTAALEILMNTPAIANLIRTEKTHQIRSSMQMGRAYGMQTMEMHVRELIRDGQIHEDALAIVNVV</sequence>
<feature type="domain" description="Bacterial type II secretion system protein E" evidence="2">
    <location>
        <begin position="193"/>
        <end position="207"/>
    </location>
</feature>
<dbReference type="Proteomes" id="UP000053557">
    <property type="component" value="Unassembled WGS sequence"/>
</dbReference>
<dbReference type="Gene3D" id="3.30.450.90">
    <property type="match status" value="1"/>
</dbReference>